<organism evidence="2 3">
    <name type="scientific">Lymnaea stagnalis</name>
    <name type="common">Great pond snail</name>
    <name type="synonym">Helix stagnalis</name>
    <dbReference type="NCBI Taxonomy" id="6523"/>
    <lineage>
        <taxon>Eukaryota</taxon>
        <taxon>Metazoa</taxon>
        <taxon>Spiralia</taxon>
        <taxon>Lophotrochozoa</taxon>
        <taxon>Mollusca</taxon>
        <taxon>Gastropoda</taxon>
        <taxon>Heterobranchia</taxon>
        <taxon>Euthyneura</taxon>
        <taxon>Panpulmonata</taxon>
        <taxon>Hygrophila</taxon>
        <taxon>Lymnaeoidea</taxon>
        <taxon>Lymnaeidae</taxon>
        <taxon>Lymnaea</taxon>
    </lineage>
</organism>
<proteinExistence type="predicted"/>
<evidence type="ECO:0000256" key="1">
    <source>
        <dbReference type="SAM" id="SignalP"/>
    </source>
</evidence>
<feature type="chain" id="PRO_5043976836" evidence="1">
    <location>
        <begin position="19"/>
        <end position="134"/>
    </location>
</feature>
<accession>A0AAV2HNR6</accession>
<sequence length="134" mass="15333">MTIIALLIMCCWPMMIKASCIACGDWLDTSFDILYWDEQNRATCVCAAEHKDHVEILYKPSFESRVIEVLAIAKESSNCQFSPKNRSEDDPLYAECWRNTTGSVIIMVERRGPTAVVICDNFSKDFFYEITLVT</sequence>
<comment type="caution">
    <text evidence="2">The sequence shown here is derived from an EMBL/GenBank/DDBJ whole genome shotgun (WGS) entry which is preliminary data.</text>
</comment>
<gene>
    <name evidence="2" type="ORF">GSLYS_00008988001</name>
</gene>
<evidence type="ECO:0000313" key="2">
    <source>
        <dbReference type="EMBL" id="CAL1535028.1"/>
    </source>
</evidence>
<feature type="non-terminal residue" evidence="2">
    <location>
        <position position="134"/>
    </location>
</feature>
<feature type="signal peptide" evidence="1">
    <location>
        <begin position="1"/>
        <end position="18"/>
    </location>
</feature>
<evidence type="ECO:0000313" key="3">
    <source>
        <dbReference type="Proteomes" id="UP001497497"/>
    </source>
</evidence>
<reference evidence="2 3" key="1">
    <citation type="submission" date="2024-04" db="EMBL/GenBank/DDBJ databases">
        <authorList>
            <consortium name="Genoscope - CEA"/>
            <person name="William W."/>
        </authorList>
    </citation>
    <scope>NUCLEOTIDE SEQUENCE [LARGE SCALE GENOMIC DNA]</scope>
</reference>
<keyword evidence="3" id="KW-1185">Reference proteome</keyword>
<dbReference type="EMBL" id="CAXITT010000189">
    <property type="protein sequence ID" value="CAL1535028.1"/>
    <property type="molecule type" value="Genomic_DNA"/>
</dbReference>
<dbReference type="AlphaFoldDB" id="A0AAV2HNR6"/>
<name>A0AAV2HNR6_LYMST</name>
<dbReference type="Proteomes" id="UP001497497">
    <property type="component" value="Unassembled WGS sequence"/>
</dbReference>
<keyword evidence="1" id="KW-0732">Signal</keyword>
<protein>
    <submittedName>
        <fullName evidence="2">Uncharacterized protein</fullName>
    </submittedName>
</protein>